<dbReference type="RefSeq" id="WP_262846755.1">
    <property type="nucleotide sequence ID" value="NZ_JANZYP010000051.1"/>
</dbReference>
<dbReference type="GO" id="GO:0016301">
    <property type="term" value="F:kinase activity"/>
    <property type="evidence" value="ECO:0007669"/>
    <property type="project" value="UniProtKB-KW"/>
</dbReference>
<dbReference type="Gene3D" id="2.130.10.10">
    <property type="entry name" value="YVTN repeat-like/Quinoprotein amine dehydrogenase"/>
    <property type="match status" value="4"/>
</dbReference>
<evidence type="ECO:0000256" key="1">
    <source>
        <dbReference type="ARBA" id="ARBA00022679"/>
    </source>
</evidence>
<dbReference type="CDD" id="cd14014">
    <property type="entry name" value="STKc_PknB_like"/>
    <property type="match status" value="1"/>
</dbReference>
<dbReference type="PROSITE" id="PS50011">
    <property type="entry name" value="PROTEIN_KINASE_DOM"/>
    <property type="match status" value="1"/>
</dbReference>
<keyword evidence="3 7" id="KW-0418">Kinase</keyword>
<keyword evidence="2" id="KW-0547">Nucleotide-binding</keyword>
<sequence length="1168" mass="123053">MAQGLIDGDPQRLGGYWLAGRLGTGGQGVVYEAYDAEGTRVAVKVLHGNSANHGDLRERMRREATAAQRVASFCTARVLGADLDGPRPYIVSEYVEGPDLRRALADGRRFAGGDLHRLATAIATALTAIHEAGVVHRDMKPDNVLLGPDGPRVIDFGIARTLEMSLTSTGFTAGTPTYMAPEVFSGTRAGMPADVFAWGAIMVFAATGADPFLADNLGAVMHRVLSADPDLSALPESLRELVRAALAKDPAGRPTAPELLLALVSGDGRVDMARLLVEGSRTAGGVTRDQTGDPALGTMAEDSYETLSPAERELVPEVFLRLVTVRDDGELVPCRVPRAEILGGRPVQEAEAIERVFGAFSYLLSAGEEVAFTRPALPHAWPRMRAWVRANRDGLAAHRGIATAARRWHAHGRRDGDLMQGSTLEGALHWAATERRNITLTPVERDFLDAGAALIRRRARVSRLVTVAMAVLLVGALVAASIAVWQSRVASVQRDEAEARRIAVVSDGLRATDPVRAMLLSVAAWRLSPVPEARAALTGSLVQREARVFQDPAPEGVRRLSHDGRVLVGIGNGEARAWNVRTGARAGGARLGDKGAHILDAALSPSGRVLAVATEGKDVRLWDLTTGRALPRSYPLGPASRELNVFLTYGEAEDLLAVALGEGEVIWNTATGRTSSSGDCCMPLIARDGASAVTAGLSGQVIHVTVPGGRATTLAKNCDGCAQRVALSRDGRRLAVGRGSVVGLTDPATGRPIGEAPMDMEGWNGGDLRFSPDGALLASVAATGVQVYRTADSALLINHAISVVRPQFAFDPDGRSIRYLDGDTVVTLGLINIARSAAPAWTAMSPDGRLLVGRDTRAGEVRLGLPATGKYTGKPLGTTTKGPIYTFRTVFGRDGRLVAVSGVTTDDETIAVWDTARQTRVATLKGLAASPDAMAISPDGRLLVALDTSAQDASTGPAVILWDLRDGRERWRLTYPAVTDIGFSPDGKSVVVRGDDVRTADAGTGRLTGTVKLGGDTRRTLFTEGGALYAAGEGEGGLALWAPGAARPETLTLHGPTRGVTGVAVAPGGGLAATVQGDGTGSVEVWDLATGVLLGRPVTERVSAVRDVTFSADGTRLLVLDDQGGLTTYPVVPETLVSRVCARAGRDLTEQEWRSQLPDLPYRPVCAP</sequence>
<organism evidence="7 8">
    <name type="scientific">Sphaerisporangium corydalis</name>
    <dbReference type="NCBI Taxonomy" id="1441875"/>
    <lineage>
        <taxon>Bacteria</taxon>
        <taxon>Bacillati</taxon>
        <taxon>Actinomycetota</taxon>
        <taxon>Actinomycetes</taxon>
        <taxon>Streptosporangiales</taxon>
        <taxon>Streptosporangiaceae</taxon>
        <taxon>Sphaerisporangium</taxon>
    </lineage>
</organism>
<keyword evidence="5" id="KW-0853">WD repeat</keyword>
<reference evidence="8" key="1">
    <citation type="journal article" date="2019" name="Int. J. Syst. Evol. Microbiol.">
        <title>The Global Catalogue of Microorganisms (GCM) 10K type strain sequencing project: providing services to taxonomists for standard genome sequencing and annotation.</title>
        <authorList>
            <consortium name="The Broad Institute Genomics Platform"/>
            <consortium name="The Broad Institute Genome Sequencing Center for Infectious Disease"/>
            <person name="Wu L."/>
            <person name="Ma J."/>
        </authorList>
    </citation>
    <scope>NUCLEOTIDE SEQUENCE [LARGE SCALE GENOMIC DNA]</scope>
    <source>
        <strain evidence="8">CCUG 49560</strain>
    </source>
</reference>
<evidence type="ECO:0000256" key="4">
    <source>
        <dbReference type="ARBA" id="ARBA00022840"/>
    </source>
</evidence>
<evidence type="ECO:0000256" key="2">
    <source>
        <dbReference type="ARBA" id="ARBA00022741"/>
    </source>
</evidence>
<dbReference type="InterPro" id="IPR001680">
    <property type="entry name" value="WD40_rpt"/>
</dbReference>
<dbReference type="Gene3D" id="3.30.200.20">
    <property type="entry name" value="Phosphorylase Kinase, domain 1"/>
    <property type="match status" value="1"/>
</dbReference>
<evidence type="ECO:0000313" key="7">
    <source>
        <dbReference type="EMBL" id="MFC4587033.1"/>
    </source>
</evidence>
<dbReference type="PROSITE" id="PS50082">
    <property type="entry name" value="WD_REPEATS_2"/>
    <property type="match status" value="1"/>
</dbReference>
<protein>
    <submittedName>
        <fullName evidence="7">Protein kinase</fullName>
    </submittedName>
</protein>
<dbReference type="Pfam" id="PF00069">
    <property type="entry name" value="Pkinase"/>
    <property type="match status" value="1"/>
</dbReference>
<evidence type="ECO:0000259" key="6">
    <source>
        <dbReference type="PROSITE" id="PS50011"/>
    </source>
</evidence>
<proteinExistence type="predicted"/>
<dbReference type="Gene3D" id="1.10.510.10">
    <property type="entry name" value="Transferase(Phosphotransferase) domain 1"/>
    <property type="match status" value="1"/>
</dbReference>
<keyword evidence="1" id="KW-0808">Transferase</keyword>
<comment type="caution">
    <text evidence="7">The sequence shown here is derived from an EMBL/GenBank/DDBJ whole genome shotgun (WGS) entry which is preliminary data.</text>
</comment>
<accession>A0ABV9ECW9</accession>
<dbReference type="InterPro" id="IPR015943">
    <property type="entry name" value="WD40/YVTN_repeat-like_dom_sf"/>
</dbReference>
<keyword evidence="8" id="KW-1185">Reference proteome</keyword>
<evidence type="ECO:0000256" key="3">
    <source>
        <dbReference type="ARBA" id="ARBA00022777"/>
    </source>
</evidence>
<dbReference type="InterPro" id="IPR008271">
    <property type="entry name" value="Ser/Thr_kinase_AS"/>
</dbReference>
<keyword evidence="4" id="KW-0067">ATP-binding</keyword>
<dbReference type="SUPFAM" id="SSF56112">
    <property type="entry name" value="Protein kinase-like (PK-like)"/>
    <property type="match status" value="1"/>
</dbReference>
<name>A0ABV9ECW9_9ACTN</name>
<dbReference type="PROSITE" id="PS00108">
    <property type="entry name" value="PROTEIN_KINASE_ST"/>
    <property type="match status" value="1"/>
</dbReference>
<dbReference type="PANTHER" id="PTHR43289:SF34">
    <property type="entry name" value="SERINE_THREONINE-PROTEIN KINASE YBDM-RELATED"/>
    <property type="match status" value="1"/>
</dbReference>
<dbReference type="Pfam" id="PF20703">
    <property type="entry name" value="nSTAND1"/>
    <property type="match status" value="1"/>
</dbReference>
<dbReference type="Proteomes" id="UP001595891">
    <property type="component" value="Unassembled WGS sequence"/>
</dbReference>
<evidence type="ECO:0000256" key="5">
    <source>
        <dbReference type="PROSITE-ProRule" id="PRU00221"/>
    </source>
</evidence>
<dbReference type="SMART" id="SM00320">
    <property type="entry name" value="WD40"/>
    <property type="match status" value="4"/>
</dbReference>
<dbReference type="SMART" id="SM00220">
    <property type="entry name" value="S_TKc"/>
    <property type="match status" value="1"/>
</dbReference>
<feature type="repeat" description="WD" evidence="5">
    <location>
        <begin position="591"/>
        <end position="632"/>
    </location>
</feature>
<dbReference type="EMBL" id="JBHSFN010000007">
    <property type="protein sequence ID" value="MFC4587033.1"/>
    <property type="molecule type" value="Genomic_DNA"/>
</dbReference>
<dbReference type="PANTHER" id="PTHR43289">
    <property type="entry name" value="MITOGEN-ACTIVATED PROTEIN KINASE KINASE KINASE 20-RELATED"/>
    <property type="match status" value="1"/>
</dbReference>
<evidence type="ECO:0000313" key="8">
    <source>
        <dbReference type="Proteomes" id="UP001595891"/>
    </source>
</evidence>
<feature type="domain" description="Protein kinase" evidence="6">
    <location>
        <begin position="16"/>
        <end position="264"/>
    </location>
</feature>
<dbReference type="SUPFAM" id="SSF63829">
    <property type="entry name" value="Calcium-dependent phosphotriesterase"/>
    <property type="match status" value="1"/>
</dbReference>
<dbReference type="SUPFAM" id="SSF82171">
    <property type="entry name" value="DPP6 N-terminal domain-like"/>
    <property type="match status" value="1"/>
</dbReference>
<dbReference type="Pfam" id="PF00400">
    <property type="entry name" value="WD40"/>
    <property type="match status" value="1"/>
</dbReference>
<dbReference type="InterPro" id="IPR049052">
    <property type="entry name" value="nSTAND1"/>
</dbReference>
<dbReference type="InterPro" id="IPR011009">
    <property type="entry name" value="Kinase-like_dom_sf"/>
</dbReference>
<dbReference type="InterPro" id="IPR000719">
    <property type="entry name" value="Prot_kinase_dom"/>
</dbReference>
<gene>
    <name evidence="7" type="ORF">ACFO8L_13155</name>
</gene>